<reference evidence="5 6" key="1">
    <citation type="submission" date="2014-06" db="EMBL/GenBank/DDBJ databases">
        <title>Draft genome sequence of the putrescine producing strain Lactococcus lactis subsp cremoris GE214.</title>
        <authorList>
            <person name="Ladero V."/>
            <person name="Linares D.M."/>
            <person name="del Rio B."/>
            <person name="Mayo B."/>
            <person name="Martin M.C."/>
            <person name="Fernandez M."/>
            <person name="Alvarez M.A."/>
        </authorList>
    </citation>
    <scope>NUCLEOTIDE SEQUENCE [LARGE SCALE GENOMIC DNA]</scope>
    <source>
        <strain evidence="5 6">GE214</strain>
    </source>
</reference>
<keyword evidence="4" id="KW-0472">Membrane</keyword>
<dbReference type="Pfam" id="PF05128">
    <property type="entry name" value="DUF697"/>
    <property type="match status" value="1"/>
</dbReference>
<protein>
    <submittedName>
        <fullName evidence="5">Uncharacterized protein/domain associated with GTPase</fullName>
    </submittedName>
</protein>
<gene>
    <name evidence="5" type="ORF">U725_01506</name>
</gene>
<dbReference type="Proteomes" id="UP000028401">
    <property type="component" value="Unassembled WGS sequence"/>
</dbReference>
<evidence type="ECO:0000256" key="3">
    <source>
        <dbReference type="ARBA" id="ARBA00022989"/>
    </source>
</evidence>
<dbReference type="AlphaFoldDB" id="A0A084AAL7"/>
<proteinExistence type="predicted"/>
<sequence>MIRKSDKKLKDRTKEDKIAKNEGFDEFFNQVLKNMPARSAKIIKSSFVVSKAKAEQFLANNSQKFDQLFDEFLVGVDSQTRRKCHETIHFATLTAAIVGFSPIPFSDAVLLVPIQLTMMMRLYKIFGASWSEALAKGVTKELVVVGLGRSLVGNVLKFVPAVGTIAGGAINATVATTITEALGWVTVKMLNDGEDIFNNVLTFEGQFKGLVSKLQKTTKKK</sequence>
<keyword evidence="2" id="KW-0812">Transmembrane</keyword>
<dbReference type="GO" id="GO:0016020">
    <property type="term" value="C:membrane"/>
    <property type="evidence" value="ECO:0007669"/>
    <property type="project" value="UniProtKB-SubCell"/>
</dbReference>
<dbReference type="InterPro" id="IPR021147">
    <property type="entry name" value="DUF697"/>
</dbReference>
<name>A0A084AAL7_LACLC</name>
<accession>A0A084AAL7</accession>
<dbReference type="EMBL" id="AZSI01000048">
    <property type="protein sequence ID" value="KEY62346.1"/>
    <property type="molecule type" value="Genomic_DNA"/>
</dbReference>
<comment type="subcellular location">
    <subcellularLocation>
        <location evidence="1">Membrane</location>
        <topology evidence="1">Multi-pass membrane protein</topology>
    </subcellularLocation>
</comment>
<organism evidence="5 6">
    <name type="scientific">Lactococcus cremoris subsp. cremoris GE214</name>
    <dbReference type="NCBI Taxonomy" id="1415168"/>
    <lineage>
        <taxon>Bacteria</taxon>
        <taxon>Bacillati</taxon>
        <taxon>Bacillota</taxon>
        <taxon>Bacilli</taxon>
        <taxon>Lactobacillales</taxon>
        <taxon>Streptococcaceae</taxon>
        <taxon>Lactococcus</taxon>
        <taxon>Lactococcus cremoris subsp. cremoris</taxon>
    </lineage>
</organism>
<evidence type="ECO:0000313" key="5">
    <source>
        <dbReference type="EMBL" id="KEY62346.1"/>
    </source>
</evidence>
<evidence type="ECO:0000256" key="4">
    <source>
        <dbReference type="ARBA" id="ARBA00023136"/>
    </source>
</evidence>
<evidence type="ECO:0000313" key="6">
    <source>
        <dbReference type="Proteomes" id="UP000028401"/>
    </source>
</evidence>
<dbReference type="PATRIC" id="fig|1415168.3.peg.1573"/>
<comment type="caution">
    <text evidence="5">The sequence shown here is derived from an EMBL/GenBank/DDBJ whole genome shotgun (WGS) entry which is preliminary data.</text>
</comment>
<keyword evidence="3" id="KW-1133">Transmembrane helix</keyword>
<dbReference type="RefSeq" id="WP_011675291.1">
    <property type="nucleotide sequence ID" value="NZ_AZSI01000048.1"/>
</dbReference>
<evidence type="ECO:0000256" key="1">
    <source>
        <dbReference type="ARBA" id="ARBA00004141"/>
    </source>
</evidence>
<evidence type="ECO:0000256" key="2">
    <source>
        <dbReference type="ARBA" id="ARBA00022692"/>
    </source>
</evidence>